<gene>
    <name evidence="2" type="ORF">PR048_028114</name>
</gene>
<organism evidence="2 3">
    <name type="scientific">Dryococelus australis</name>
    <dbReference type="NCBI Taxonomy" id="614101"/>
    <lineage>
        <taxon>Eukaryota</taxon>
        <taxon>Metazoa</taxon>
        <taxon>Ecdysozoa</taxon>
        <taxon>Arthropoda</taxon>
        <taxon>Hexapoda</taxon>
        <taxon>Insecta</taxon>
        <taxon>Pterygota</taxon>
        <taxon>Neoptera</taxon>
        <taxon>Polyneoptera</taxon>
        <taxon>Phasmatodea</taxon>
        <taxon>Verophasmatodea</taxon>
        <taxon>Anareolatae</taxon>
        <taxon>Phasmatidae</taxon>
        <taxon>Eurycanthinae</taxon>
        <taxon>Dryococelus</taxon>
    </lineage>
</organism>
<feature type="compositionally biased region" description="Basic and acidic residues" evidence="1">
    <location>
        <begin position="143"/>
        <end position="159"/>
    </location>
</feature>
<dbReference type="EMBL" id="JARBHB010000012">
    <property type="protein sequence ID" value="KAJ8871774.1"/>
    <property type="molecule type" value="Genomic_DNA"/>
</dbReference>
<comment type="caution">
    <text evidence="2">The sequence shown here is derived from an EMBL/GenBank/DDBJ whole genome shotgun (WGS) entry which is preliminary data.</text>
</comment>
<accession>A0ABQ9GIE6</accession>
<evidence type="ECO:0000313" key="3">
    <source>
        <dbReference type="Proteomes" id="UP001159363"/>
    </source>
</evidence>
<dbReference type="Proteomes" id="UP001159363">
    <property type="component" value="Chromosome 11"/>
</dbReference>
<protein>
    <submittedName>
        <fullName evidence="2">Uncharacterized protein</fullName>
    </submittedName>
</protein>
<feature type="compositionally biased region" description="Basic and acidic residues" evidence="1">
    <location>
        <begin position="258"/>
        <end position="267"/>
    </location>
</feature>
<proteinExistence type="predicted"/>
<keyword evidence="3" id="KW-1185">Reference proteome</keyword>
<name>A0ABQ9GIE6_9NEOP</name>
<evidence type="ECO:0000256" key="1">
    <source>
        <dbReference type="SAM" id="MobiDB-lite"/>
    </source>
</evidence>
<feature type="region of interest" description="Disordered" evidence="1">
    <location>
        <begin position="250"/>
        <end position="295"/>
    </location>
</feature>
<evidence type="ECO:0000313" key="2">
    <source>
        <dbReference type="EMBL" id="KAJ8871774.1"/>
    </source>
</evidence>
<reference evidence="2 3" key="1">
    <citation type="submission" date="2023-02" db="EMBL/GenBank/DDBJ databases">
        <title>LHISI_Scaffold_Assembly.</title>
        <authorList>
            <person name="Stuart O.P."/>
            <person name="Cleave R."/>
            <person name="Magrath M.J.L."/>
            <person name="Mikheyev A.S."/>
        </authorList>
    </citation>
    <scope>NUCLEOTIDE SEQUENCE [LARGE SCALE GENOMIC DNA]</scope>
    <source>
        <strain evidence="2">Daus_M_001</strain>
        <tissue evidence="2">Leg muscle</tissue>
    </source>
</reference>
<sequence>MKSLPHEVVEKTSPGISLHPMKGRRAVFTKTSLLVVSQHLAGSQKGKTMISDLGRGGGRGGEKRRCCLSHSLPASTLQLLRGKEKKKKKYVTGFDSRRGRSLGLVNRAGRCRWSAGFLGDFPFPQSLRSSAAPCSPRFTHVGSQDHDGVRKREIPDKTRRPAASSGNCDNPGVSGRGLNPMSMGRRRLQNARAGEAGKFANQRGIEPDSPLWWEAHSLTTAPLRPPHPPHTQKKMQIAQDRCGRIELRMEQRQSGGVGKREISEKTHRPTASSGMIPSYENPGVTWAGIEPGSHL</sequence>
<feature type="region of interest" description="Disordered" evidence="1">
    <location>
        <begin position="138"/>
        <end position="181"/>
    </location>
</feature>